<dbReference type="Pfam" id="PF00239">
    <property type="entry name" value="Resolvase"/>
    <property type="match status" value="1"/>
</dbReference>
<gene>
    <name evidence="3" type="ORF">BG910_10970</name>
</gene>
<dbReference type="Proteomes" id="UP000198238">
    <property type="component" value="Chromosome"/>
</dbReference>
<dbReference type="GO" id="GO:0000150">
    <property type="term" value="F:DNA strand exchange activity"/>
    <property type="evidence" value="ECO:0007669"/>
    <property type="project" value="InterPro"/>
</dbReference>
<accession>A0A220S3V4</accession>
<dbReference type="AlphaFoldDB" id="A0A220S3V4"/>
<dbReference type="RefSeq" id="WP_089036871.1">
    <property type="nucleotide sequence ID" value="NZ_CP022278.1"/>
</dbReference>
<dbReference type="KEGG" id="nei:BG910_10970"/>
<dbReference type="PANTHER" id="PTHR30461:SF26">
    <property type="entry name" value="RESOLVASE HOMOLOG YNEB"/>
    <property type="match status" value="1"/>
</dbReference>
<sequence length="231" mass="26494">MNAKIARIYMRVSTDEQNLERQQRLVDEAKAQGFYIAGIYAEKASGITPDRPELQRLLTDLQNGDWVFAESIDRITRLPPREAEKLIARITEKGAVIQVPEIFDLTQFDAVLGDDDSLPKYLFEPLFAAMQKMFLRIALNMAHQDWQTRRKRQKEGIALAKKNGRYKGRPADKGLHQDIIALRLKGVSISQTAKTLKCSESTVLRVSKEHKKRTGRLDEEQADIFRQVLTR</sequence>
<feature type="domain" description="Resolvase/invertase-type recombinase catalytic" evidence="2">
    <location>
        <begin position="5"/>
        <end position="164"/>
    </location>
</feature>
<evidence type="ECO:0000313" key="4">
    <source>
        <dbReference type="Proteomes" id="UP000198238"/>
    </source>
</evidence>
<proteinExistence type="inferred from homology"/>
<evidence type="ECO:0000256" key="1">
    <source>
        <dbReference type="ARBA" id="ARBA00009913"/>
    </source>
</evidence>
<dbReference type="InterPro" id="IPR006120">
    <property type="entry name" value="Resolvase_HTH_dom"/>
</dbReference>
<name>A0A220S3V4_9NEIS</name>
<dbReference type="PANTHER" id="PTHR30461">
    <property type="entry name" value="DNA-INVERTASE FROM LAMBDOID PROPHAGE"/>
    <property type="match status" value="1"/>
</dbReference>
<protein>
    <submittedName>
        <fullName evidence="3">Resolvase</fullName>
    </submittedName>
</protein>
<comment type="similarity">
    <text evidence="1">Belongs to the site-specific recombinase resolvase family.</text>
</comment>
<dbReference type="EMBL" id="CP022278">
    <property type="protein sequence ID" value="ASK28181.1"/>
    <property type="molecule type" value="Genomic_DNA"/>
</dbReference>
<keyword evidence="4" id="KW-1185">Reference proteome</keyword>
<dbReference type="InterPro" id="IPR006119">
    <property type="entry name" value="Resolv_N"/>
</dbReference>
<dbReference type="Pfam" id="PF02796">
    <property type="entry name" value="HTH_7"/>
    <property type="match status" value="1"/>
</dbReference>
<reference evidence="3 4" key="1">
    <citation type="submission" date="2017-06" db="EMBL/GenBank/DDBJ databases">
        <title>Neisseria chenwenguii sp. nov., isolated from the intestinal contents of Tibetan Plateau Pika in Yushu, Qinghai Province, China.</title>
        <authorList>
            <person name="Zhang G."/>
        </authorList>
    </citation>
    <scope>NUCLEOTIDE SEQUENCE [LARGE SCALE GENOMIC DNA]</scope>
    <source>
        <strain evidence="3 4">10023</strain>
    </source>
</reference>
<dbReference type="GO" id="GO:0003677">
    <property type="term" value="F:DNA binding"/>
    <property type="evidence" value="ECO:0007669"/>
    <property type="project" value="InterPro"/>
</dbReference>
<evidence type="ECO:0000259" key="2">
    <source>
        <dbReference type="PROSITE" id="PS51736"/>
    </source>
</evidence>
<dbReference type="SMART" id="SM00857">
    <property type="entry name" value="Resolvase"/>
    <property type="match status" value="1"/>
</dbReference>
<dbReference type="Gene3D" id="3.40.50.1390">
    <property type="entry name" value="Resolvase, N-terminal catalytic domain"/>
    <property type="match status" value="1"/>
</dbReference>
<dbReference type="InterPro" id="IPR050639">
    <property type="entry name" value="SSR_resolvase"/>
</dbReference>
<dbReference type="SUPFAM" id="SSF53041">
    <property type="entry name" value="Resolvase-like"/>
    <property type="match status" value="1"/>
</dbReference>
<organism evidence="3 4">
    <name type="scientific">Neisseria chenwenguii</name>
    <dbReference type="NCBI Taxonomy" id="1853278"/>
    <lineage>
        <taxon>Bacteria</taxon>
        <taxon>Pseudomonadati</taxon>
        <taxon>Pseudomonadota</taxon>
        <taxon>Betaproteobacteria</taxon>
        <taxon>Neisseriales</taxon>
        <taxon>Neisseriaceae</taxon>
        <taxon>Neisseria</taxon>
    </lineage>
</organism>
<evidence type="ECO:0000313" key="3">
    <source>
        <dbReference type="EMBL" id="ASK28181.1"/>
    </source>
</evidence>
<dbReference type="PROSITE" id="PS51736">
    <property type="entry name" value="RECOMBINASES_3"/>
    <property type="match status" value="1"/>
</dbReference>
<dbReference type="InterPro" id="IPR036162">
    <property type="entry name" value="Resolvase-like_N_sf"/>
</dbReference>